<sequence>MRPDAKALLARLGQRDFQYRQFADPIADVEPWPLFAALLEDERVVGRADRATEERAPAKNFLSDYDDMSARGGSGQRQGGSLRAFLSGLSDDHTERR</sequence>
<evidence type="ECO:0000256" key="1">
    <source>
        <dbReference type="SAM" id="MobiDB-lite"/>
    </source>
</evidence>
<protein>
    <submittedName>
        <fullName evidence="2">Uncharacterized protein</fullName>
    </submittedName>
</protein>
<proteinExistence type="predicted"/>
<gene>
    <name evidence="2" type="ORF">C8J25_10296</name>
</gene>
<dbReference type="GeneID" id="91005133"/>
<dbReference type="AlphaFoldDB" id="A0A2T5U918"/>
<organism evidence="2 3">
    <name type="scientific">Sphingomonas faeni</name>
    <dbReference type="NCBI Taxonomy" id="185950"/>
    <lineage>
        <taxon>Bacteria</taxon>
        <taxon>Pseudomonadati</taxon>
        <taxon>Pseudomonadota</taxon>
        <taxon>Alphaproteobacteria</taxon>
        <taxon>Sphingomonadales</taxon>
        <taxon>Sphingomonadaceae</taxon>
        <taxon>Sphingomonas</taxon>
    </lineage>
</organism>
<name>A0A2T5U918_9SPHN</name>
<feature type="region of interest" description="Disordered" evidence="1">
    <location>
        <begin position="48"/>
        <end position="97"/>
    </location>
</feature>
<dbReference type="OrthoDB" id="7508510at2"/>
<comment type="caution">
    <text evidence="2">The sequence shown here is derived from an EMBL/GenBank/DDBJ whole genome shotgun (WGS) entry which is preliminary data.</text>
</comment>
<accession>A0A2T5U918</accession>
<evidence type="ECO:0000313" key="3">
    <source>
        <dbReference type="Proteomes" id="UP000244013"/>
    </source>
</evidence>
<dbReference type="Proteomes" id="UP000244013">
    <property type="component" value="Unassembled WGS sequence"/>
</dbReference>
<evidence type="ECO:0000313" key="2">
    <source>
        <dbReference type="EMBL" id="PTW48007.1"/>
    </source>
</evidence>
<feature type="compositionally biased region" description="Basic and acidic residues" evidence="1">
    <location>
        <begin position="48"/>
        <end position="57"/>
    </location>
</feature>
<reference evidence="2 3" key="1">
    <citation type="submission" date="2018-04" db="EMBL/GenBank/DDBJ databases">
        <title>Genomic Encyclopedia of Type Strains, Phase III (KMG-III): the genomes of soil and plant-associated and newly described type strains.</title>
        <authorList>
            <person name="Whitman W."/>
        </authorList>
    </citation>
    <scope>NUCLEOTIDE SEQUENCE [LARGE SCALE GENOMIC DNA]</scope>
    <source>
        <strain evidence="2 3">MA-olki</strain>
    </source>
</reference>
<dbReference type="RefSeq" id="WP_107952921.1">
    <property type="nucleotide sequence ID" value="NZ_QAYE01000002.1"/>
</dbReference>
<dbReference type="EMBL" id="QAYE01000002">
    <property type="protein sequence ID" value="PTW48007.1"/>
    <property type="molecule type" value="Genomic_DNA"/>
</dbReference>